<name>A0A9D1S799_9FIRM</name>
<evidence type="ECO:0000256" key="3">
    <source>
        <dbReference type="ARBA" id="ARBA00022679"/>
    </source>
</evidence>
<dbReference type="PANTHER" id="PTHR11986">
    <property type="entry name" value="AMINOTRANSFERASE CLASS III"/>
    <property type="match status" value="1"/>
</dbReference>
<dbReference type="GO" id="GO:0003992">
    <property type="term" value="F:N2-acetyl-L-ornithine:2-oxoglutarate 5-aminotransferase activity"/>
    <property type="evidence" value="ECO:0007669"/>
    <property type="project" value="UniProtKB-UniRule"/>
</dbReference>
<keyword evidence="4 5" id="KW-0663">Pyridoxal phosphate</keyword>
<dbReference type="SUPFAM" id="SSF53383">
    <property type="entry name" value="PLP-dependent transferases"/>
    <property type="match status" value="1"/>
</dbReference>
<evidence type="ECO:0000256" key="5">
    <source>
        <dbReference type="HAMAP-Rule" id="MF_01107"/>
    </source>
</evidence>
<dbReference type="FunFam" id="3.40.640.10:FF:000004">
    <property type="entry name" value="Acetylornithine aminotransferase"/>
    <property type="match status" value="1"/>
</dbReference>
<dbReference type="AlphaFoldDB" id="A0A9D1S799"/>
<gene>
    <name evidence="5" type="primary">argD</name>
    <name evidence="6" type="ORF">IAD22_00460</name>
</gene>
<comment type="subcellular location">
    <subcellularLocation>
        <location evidence="5">Cytoplasm</location>
    </subcellularLocation>
</comment>
<comment type="pathway">
    <text evidence="5">Amino-acid biosynthesis; L-arginine biosynthesis; N(2)-acetyl-L-ornithine from L-glutamate: step 4/4.</text>
</comment>
<dbReference type="InterPro" id="IPR050103">
    <property type="entry name" value="Class-III_PLP-dep_AT"/>
</dbReference>
<evidence type="ECO:0000256" key="1">
    <source>
        <dbReference type="ARBA" id="ARBA00022576"/>
    </source>
</evidence>
<feature type="binding site" evidence="5">
    <location>
        <position position="138"/>
    </location>
    <ligand>
        <name>pyridoxal 5'-phosphate</name>
        <dbReference type="ChEBI" id="CHEBI:597326"/>
    </ligand>
</feature>
<evidence type="ECO:0000313" key="7">
    <source>
        <dbReference type="Proteomes" id="UP000824118"/>
    </source>
</evidence>
<dbReference type="Proteomes" id="UP000824118">
    <property type="component" value="Unassembled WGS sequence"/>
</dbReference>
<feature type="binding site" evidence="5">
    <location>
        <position position="141"/>
    </location>
    <ligand>
        <name>N(2)-acetyl-L-ornithine</name>
        <dbReference type="ChEBI" id="CHEBI:57805"/>
    </ligand>
</feature>
<dbReference type="GO" id="GO:0006526">
    <property type="term" value="P:L-arginine biosynthetic process"/>
    <property type="evidence" value="ECO:0007669"/>
    <property type="project" value="UniProtKB-UniRule"/>
</dbReference>
<evidence type="ECO:0000256" key="2">
    <source>
        <dbReference type="ARBA" id="ARBA00022605"/>
    </source>
</evidence>
<dbReference type="Gene3D" id="3.40.640.10">
    <property type="entry name" value="Type I PLP-dependent aspartate aminotransferase-like (Major domain)"/>
    <property type="match status" value="1"/>
</dbReference>
<sequence>MNTEQIKNLDNENIMHTYGRYNVALNKGQGATVTDVEGKEYIDTASGIGVNSVGYCNDGWINAVTDQLHKLQHGSNYYYNEVVSTLAEKLCSVTPFNKVFFGNSGAEANECAIKLARKYSFDKYGKERTTIITLKNSFHGRTITTLSATGQDVFHNYFFPFTPGFKYAEASNFEDMLNNVDDTVCAIMIELIQGEGGVNILEKDYVQKLRKLCDEKDIVLIVDEVQTGAGRTGKLYCFENYDIAPDVCTSAKGIGGGLPIGICMCTEKYANVMTPSTHGTTYGGNPVCCAGALYVLNEISDENFLKEVREKGEYFENKLRTVKGVKDVRRMGLMIGIELEKDNAGEIAKKCLENGLLIITAKTLLRMLPPLVITYEEIDKAVSILEKTITEE</sequence>
<comment type="similarity">
    <text evidence="5">Belongs to the class-III pyridoxal-phosphate-dependent aminotransferase family. ArgD subfamily.</text>
</comment>
<feature type="binding site" evidence="5">
    <location>
        <position position="281"/>
    </location>
    <ligand>
        <name>pyridoxal 5'-phosphate</name>
        <dbReference type="ChEBI" id="CHEBI:597326"/>
    </ligand>
</feature>
<dbReference type="InterPro" id="IPR015421">
    <property type="entry name" value="PyrdxlP-dep_Trfase_major"/>
</dbReference>
<comment type="caution">
    <text evidence="6">The sequence shown here is derived from an EMBL/GenBank/DDBJ whole genome shotgun (WGS) entry which is preliminary data.</text>
</comment>
<dbReference type="GO" id="GO:0005737">
    <property type="term" value="C:cytoplasm"/>
    <property type="evidence" value="ECO:0007669"/>
    <property type="project" value="UniProtKB-SubCell"/>
</dbReference>
<comment type="subunit">
    <text evidence="5">Homodimer.</text>
</comment>
<keyword evidence="3 5" id="KW-0808">Transferase</keyword>
<keyword evidence="1 5" id="KW-0032">Aminotransferase</keyword>
<dbReference type="GO" id="GO:0042802">
    <property type="term" value="F:identical protein binding"/>
    <property type="evidence" value="ECO:0007669"/>
    <property type="project" value="TreeGrafter"/>
</dbReference>
<feature type="binding site" evidence="5">
    <location>
        <begin position="105"/>
        <end position="106"/>
    </location>
    <ligand>
        <name>pyridoxal 5'-phosphate</name>
        <dbReference type="ChEBI" id="CHEBI:597326"/>
    </ligand>
</feature>
<dbReference type="PANTHER" id="PTHR11986:SF79">
    <property type="entry name" value="ACETYLORNITHINE AMINOTRANSFERASE, MITOCHONDRIAL"/>
    <property type="match status" value="1"/>
</dbReference>
<evidence type="ECO:0000256" key="4">
    <source>
        <dbReference type="ARBA" id="ARBA00022898"/>
    </source>
</evidence>
<organism evidence="6 7">
    <name type="scientific">Candidatus Limousia pullorum</name>
    <dbReference type="NCBI Taxonomy" id="2840860"/>
    <lineage>
        <taxon>Bacteria</taxon>
        <taxon>Bacillati</taxon>
        <taxon>Bacillota</taxon>
        <taxon>Clostridia</taxon>
        <taxon>Eubacteriales</taxon>
        <taxon>Oscillospiraceae</taxon>
        <taxon>Oscillospiraceae incertae sedis</taxon>
        <taxon>Candidatus Limousia</taxon>
    </lineage>
</organism>
<dbReference type="NCBIfam" id="TIGR00707">
    <property type="entry name" value="argD"/>
    <property type="match status" value="1"/>
</dbReference>
<dbReference type="InterPro" id="IPR015422">
    <property type="entry name" value="PyrdxlP-dep_Trfase_small"/>
</dbReference>
<dbReference type="HAMAP" id="MF_01107">
    <property type="entry name" value="ArgD_aminotrans_3"/>
    <property type="match status" value="1"/>
</dbReference>
<dbReference type="GO" id="GO:0030170">
    <property type="term" value="F:pyridoxal phosphate binding"/>
    <property type="evidence" value="ECO:0007669"/>
    <property type="project" value="InterPro"/>
</dbReference>
<protein>
    <recommendedName>
        <fullName evidence="5">Acetylornithine aminotransferase</fullName>
        <shortName evidence="5">ACOAT</shortName>
        <ecNumber evidence="5">2.6.1.11</ecNumber>
    </recommendedName>
</protein>
<dbReference type="InterPro" id="IPR015424">
    <property type="entry name" value="PyrdxlP-dep_Trfase"/>
</dbReference>
<keyword evidence="2 5" id="KW-0028">Amino-acid biosynthesis</keyword>
<dbReference type="InterPro" id="IPR005814">
    <property type="entry name" value="Aminotrans_3"/>
</dbReference>
<keyword evidence="5" id="KW-0055">Arginine biosynthesis</keyword>
<proteinExistence type="inferred from homology"/>
<reference evidence="6" key="1">
    <citation type="submission" date="2020-10" db="EMBL/GenBank/DDBJ databases">
        <authorList>
            <person name="Gilroy R."/>
        </authorList>
    </citation>
    <scope>NUCLEOTIDE SEQUENCE</scope>
    <source>
        <strain evidence="6">ChiGjej1B1-1684</strain>
    </source>
</reference>
<dbReference type="EC" id="2.6.1.11" evidence="5"/>
<keyword evidence="5" id="KW-0963">Cytoplasm</keyword>
<comment type="miscellaneous">
    <text evidence="5">May also have succinyldiaminopimelate aminotransferase activity, thus carrying out the corresponding step in lysine biosynthesis.</text>
</comment>
<feature type="modified residue" description="N6-(pyridoxal phosphate)lysine" evidence="5">
    <location>
        <position position="252"/>
    </location>
</feature>
<dbReference type="EMBL" id="DVNG01000006">
    <property type="protein sequence ID" value="HIU49475.1"/>
    <property type="molecule type" value="Genomic_DNA"/>
</dbReference>
<accession>A0A9D1S799</accession>
<dbReference type="PIRSF" id="PIRSF000521">
    <property type="entry name" value="Transaminase_4ab_Lys_Orn"/>
    <property type="match status" value="1"/>
</dbReference>
<dbReference type="InterPro" id="IPR004636">
    <property type="entry name" value="AcOrn/SuccOrn_fam"/>
</dbReference>
<evidence type="ECO:0000313" key="6">
    <source>
        <dbReference type="EMBL" id="HIU49475.1"/>
    </source>
</evidence>
<dbReference type="Gene3D" id="3.90.1150.10">
    <property type="entry name" value="Aspartate Aminotransferase, domain 1"/>
    <property type="match status" value="1"/>
</dbReference>
<dbReference type="Pfam" id="PF00202">
    <property type="entry name" value="Aminotran_3"/>
    <property type="match status" value="1"/>
</dbReference>
<comment type="catalytic activity">
    <reaction evidence="5">
        <text>N(2)-acetyl-L-ornithine + 2-oxoglutarate = N-acetyl-L-glutamate 5-semialdehyde + L-glutamate</text>
        <dbReference type="Rhea" id="RHEA:18049"/>
        <dbReference type="ChEBI" id="CHEBI:16810"/>
        <dbReference type="ChEBI" id="CHEBI:29123"/>
        <dbReference type="ChEBI" id="CHEBI:29985"/>
        <dbReference type="ChEBI" id="CHEBI:57805"/>
        <dbReference type="EC" id="2.6.1.11"/>
    </reaction>
</comment>
<feature type="binding site" evidence="5">
    <location>
        <begin position="223"/>
        <end position="226"/>
    </location>
    <ligand>
        <name>pyridoxal 5'-phosphate</name>
        <dbReference type="ChEBI" id="CHEBI:597326"/>
    </ligand>
</feature>
<comment type="cofactor">
    <cofactor evidence="5">
        <name>pyridoxal 5'-phosphate</name>
        <dbReference type="ChEBI" id="CHEBI:597326"/>
    </cofactor>
    <text evidence="5">Binds 1 pyridoxal phosphate per subunit.</text>
</comment>
<dbReference type="CDD" id="cd00610">
    <property type="entry name" value="OAT_like"/>
    <property type="match status" value="1"/>
</dbReference>
<reference evidence="6" key="2">
    <citation type="journal article" date="2021" name="PeerJ">
        <title>Extensive microbial diversity within the chicken gut microbiome revealed by metagenomics and culture.</title>
        <authorList>
            <person name="Gilroy R."/>
            <person name="Ravi A."/>
            <person name="Getino M."/>
            <person name="Pursley I."/>
            <person name="Horton D.L."/>
            <person name="Alikhan N.F."/>
            <person name="Baker D."/>
            <person name="Gharbi K."/>
            <person name="Hall N."/>
            <person name="Watson M."/>
            <person name="Adriaenssens E.M."/>
            <person name="Foster-Nyarko E."/>
            <person name="Jarju S."/>
            <person name="Secka A."/>
            <person name="Antonio M."/>
            <person name="Oren A."/>
            <person name="Chaudhuri R.R."/>
            <person name="La Ragione R."/>
            <person name="Hildebrand F."/>
            <person name="Pallen M.J."/>
        </authorList>
    </citation>
    <scope>NUCLEOTIDE SEQUENCE</scope>
    <source>
        <strain evidence="6">ChiGjej1B1-1684</strain>
    </source>
</reference>
<dbReference type="NCBIfam" id="NF002325">
    <property type="entry name" value="PRK01278.1"/>
    <property type="match status" value="1"/>
</dbReference>
<feature type="binding site" evidence="5">
    <location>
        <position position="280"/>
    </location>
    <ligand>
        <name>N(2)-acetyl-L-ornithine</name>
        <dbReference type="ChEBI" id="CHEBI:57805"/>
    </ligand>
</feature>